<keyword evidence="7" id="KW-1015">Disulfide bond</keyword>
<evidence type="ECO:0000256" key="11">
    <source>
        <dbReference type="SAM" id="Phobius"/>
    </source>
</evidence>
<dbReference type="InterPro" id="IPR013783">
    <property type="entry name" value="Ig-like_fold"/>
</dbReference>
<dbReference type="InterPro" id="IPR051713">
    <property type="entry name" value="T-cell_Activation_Regulation"/>
</dbReference>
<reference evidence="13 14" key="1">
    <citation type="submission" date="2021-07" db="EMBL/GenBank/DDBJ databases">
        <authorList>
            <person name="Palmer J.M."/>
        </authorList>
    </citation>
    <scope>NUCLEOTIDE SEQUENCE [LARGE SCALE GENOMIC DNA]</scope>
    <source>
        <strain evidence="13 14">AT_MEX2019</strain>
        <tissue evidence="13">Muscle</tissue>
    </source>
</reference>
<evidence type="ECO:0000256" key="5">
    <source>
        <dbReference type="ARBA" id="ARBA00022989"/>
    </source>
</evidence>
<keyword evidence="2" id="KW-1003">Cell membrane</keyword>
<gene>
    <name evidence="13" type="ORF">ATANTOWER_009254</name>
</gene>
<organism evidence="13 14">
    <name type="scientific">Ataeniobius toweri</name>
    <dbReference type="NCBI Taxonomy" id="208326"/>
    <lineage>
        <taxon>Eukaryota</taxon>
        <taxon>Metazoa</taxon>
        <taxon>Chordata</taxon>
        <taxon>Craniata</taxon>
        <taxon>Vertebrata</taxon>
        <taxon>Euteleostomi</taxon>
        <taxon>Actinopterygii</taxon>
        <taxon>Neopterygii</taxon>
        <taxon>Teleostei</taxon>
        <taxon>Neoteleostei</taxon>
        <taxon>Acanthomorphata</taxon>
        <taxon>Ovalentaria</taxon>
        <taxon>Atherinomorphae</taxon>
        <taxon>Cyprinodontiformes</taxon>
        <taxon>Goodeidae</taxon>
        <taxon>Ataeniobius</taxon>
    </lineage>
</organism>
<dbReference type="Pfam" id="PF22705">
    <property type="entry name" value="C2-set_3"/>
    <property type="match status" value="1"/>
</dbReference>
<sequence length="587" mass="65666">GNKAAGESREYRDPALEITDHETFSWLLLSGRIKTADVDVRTRRARDRDLGVLLPVAVETAHPFSAYGRRKQHSTDCLYYLQVSMDWVIVVVLVVVLQVFLQPSLADLFTVKVERTTYSSEYGGNVVMGCKFSSEPANTHRDLKVIWHLMVTNQHQEVIRIENNLEDIASPKYRGRVKLLTDELKNGWAKLQISDLRISDSGTYQCLVQTAEGNDYKTITLSVQAPYNSVSKKIERTAEGDKVVLTCKSEGYPQSPVVWHDGHLQRHSPNTTATTTPDSLFRVTSQIEVSSSEKNNYTCNFTKDGYSATFHIPDDIRHSPGKNDALITVLCLGLILTAIGLGVVTYRRRKGPRAPRTRICLVDDGEKSMSATPCLHRDKGSGLEDTVITEVENLRSHLKDYYSEFSLTTKTRHHCDSFAAEELPPRLQNNEGLPVRLQGLLPNAGEILLLEGPPRSGKTTVANILLSSWTDAASKFFDASILDLFMYVNCSTVKADLFQEATSQLSLREKISAEELRTVLSQSNKTLLLLDGYKEGNHCFDETLRRFLSERGACRILVTSCLGDCPVLKQTLKTEGTLKLQIQSAKY</sequence>
<dbReference type="Proteomes" id="UP001345963">
    <property type="component" value="Unassembled WGS sequence"/>
</dbReference>
<dbReference type="InterPro" id="IPR003599">
    <property type="entry name" value="Ig_sub"/>
</dbReference>
<dbReference type="InterPro" id="IPR036179">
    <property type="entry name" value="Ig-like_dom_sf"/>
</dbReference>
<feature type="domain" description="Ig-like" evidence="12">
    <location>
        <begin position="103"/>
        <end position="222"/>
    </location>
</feature>
<keyword evidence="10" id="KW-0393">Immunoglobulin domain</keyword>
<feature type="transmembrane region" description="Helical" evidence="11">
    <location>
        <begin position="325"/>
        <end position="346"/>
    </location>
</feature>
<evidence type="ECO:0000256" key="9">
    <source>
        <dbReference type="ARBA" id="ARBA00023180"/>
    </source>
</evidence>
<protein>
    <recommendedName>
        <fullName evidence="12">Ig-like domain-containing protein</fullName>
    </recommendedName>
</protein>
<evidence type="ECO:0000313" key="14">
    <source>
        <dbReference type="Proteomes" id="UP001345963"/>
    </source>
</evidence>
<dbReference type="PANTHER" id="PTHR25466">
    <property type="entry name" value="T-LYMPHOCYTE ACTIVATION ANTIGEN"/>
    <property type="match status" value="1"/>
</dbReference>
<accession>A0ABU7AWY5</accession>
<feature type="non-terminal residue" evidence="13">
    <location>
        <position position="1"/>
    </location>
</feature>
<evidence type="ECO:0000313" key="13">
    <source>
        <dbReference type="EMBL" id="MED6242752.1"/>
    </source>
</evidence>
<name>A0ABU7AWY5_9TELE</name>
<feature type="domain" description="Ig-like" evidence="12">
    <location>
        <begin position="226"/>
        <end position="309"/>
    </location>
</feature>
<dbReference type="InterPro" id="IPR013106">
    <property type="entry name" value="Ig_V-set"/>
</dbReference>
<proteinExistence type="predicted"/>
<keyword evidence="8" id="KW-0675">Receptor</keyword>
<evidence type="ECO:0000256" key="1">
    <source>
        <dbReference type="ARBA" id="ARBA00004251"/>
    </source>
</evidence>
<evidence type="ECO:0000259" key="12">
    <source>
        <dbReference type="PROSITE" id="PS50835"/>
    </source>
</evidence>
<feature type="transmembrane region" description="Helical" evidence="11">
    <location>
        <begin position="78"/>
        <end position="101"/>
    </location>
</feature>
<dbReference type="Gene3D" id="2.60.40.10">
    <property type="entry name" value="Immunoglobulins"/>
    <property type="match status" value="2"/>
</dbReference>
<evidence type="ECO:0000256" key="3">
    <source>
        <dbReference type="ARBA" id="ARBA00022692"/>
    </source>
</evidence>
<evidence type="ECO:0000256" key="4">
    <source>
        <dbReference type="ARBA" id="ARBA00022729"/>
    </source>
</evidence>
<keyword evidence="6 11" id="KW-0472">Membrane</keyword>
<keyword evidence="3 11" id="KW-0812">Transmembrane</keyword>
<dbReference type="InterPro" id="IPR027417">
    <property type="entry name" value="P-loop_NTPase"/>
</dbReference>
<keyword evidence="5 11" id="KW-1133">Transmembrane helix</keyword>
<evidence type="ECO:0000256" key="7">
    <source>
        <dbReference type="ARBA" id="ARBA00023157"/>
    </source>
</evidence>
<keyword evidence="9" id="KW-0325">Glycoprotein</keyword>
<dbReference type="PROSITE" id="PS50835">
    <property type="entry name" value="IG_LIKE"/>
    <property type="match status" value="2"/>
</dbReference>
<dbReference type="Pfam" id="PF07686">
    <property type="entry name" value="V-set"/>
    <property type="match status" value="1"/>
</dbReference>
<dbReference type="SUPFAM" id="SSF48726">
    <property type="entry name" value="Immunoglobulin"/>
    <property type="match status" value="2"/>
</dbReference>
<evidence type="ECO:0000256" key="2">
    <source>
        <dbReference type="ARBA" id="ARBA00022475"/>
    </source>
</evidence>
<dbReference type="InterPro" id="IPR007110">
    <property type="entry name" value="Ig-like_dom"/>
</dbReference>
<comment type="caution">
    <text evidence="13">The sequence shown here is derived from an EMBL/GenBank/DDBJ whole genome shotgun (WGS) entry which is preliminary data.</text>
</comment>
<keyword evidence="14" id="KW-1185">Reference proteome</keyword>
<dbReference type="EMBL" id="JAHUTI010031632">
    <property type="protein sequence ID" value="MED6242752.1"/>
    <property type="molecule type" value="Genomic_DNA"/>
</dbReference>
<dbReference type="PANTHER" id="PTHR25466:SF3">
    <property type="entry name" value="PROGRAMMED CELL DEATH 1 LIGAND 1"/>
    <property type="match status" value="1"/>
</dbReference>
<evidence type="ECO:0000256" key="8">
    <source>
        <dbReference type="ARBA" id="ARBA00023170"/>
    </source>
</evidence>
<dbReference type="Gene3D" id="3.40.50.300">
    <property type="entry name" value="P-loop containing nucleotide triphosphate hydrolases"/>
    <property type="match status" value="1"/>
</dbReference>
<evidence type="ECO:0000256" key="10">
    <source>
        <dbReference type="ARBA" id="ARBA00023319"/>
    </source>
</evidence>
<evidence type="ECO:0000256" key="6">
    <source>
        <dbReference type="ARBA" id="ARBA00023136"/>
    </source>
</evidence>
<comment type="subcellular location">
    <subcellularLocation>
        <location evidence="1">Cell membrane</location>
        <topology evidence="1">Single-pass type I membrane protein</topology>
    </subcellularLocation>
</comment>
<dbReference type="SMART" id="SM00409">
    <property type="entry name" value="IG"/>
    <property type="match status" value="2"/>
</dbReference>
<keyword evidence="4" id="KW-0732">Signal</keyword>
<dbReference type="SUPFAM" id="SSF52540">
    <property type="entry name" value="P-loop containing nucleoside triphosphate hydrolases"/>
    <property type="match status" value="1"/>
</dbReference>
<dbReference type="InterPro" id="IPR053896">
    <property type="entry name" value="BTN3A2-like_Ig-C"/>
</dbReference>